<keyword evidence="2" id="KW-1133">Transmembrane helix</keyword>
<keyword evidence="2" id="KW-0472">Membrane</keyword>
<feature type="compositionally biased region" description="Basic and acidic residues" evidence="1">
    <location>
        <begin position="360"/>
        <end position="371"/>
    </location>
</feature>
<sequence>MFFFFFLIFQVSSRNFYGYELSEFNPVININNAESLNLKNFLFYDKNQINDRSTFFNVNFFITTTRKNEIEISYDLQAQQLLEYLNSNTEVKLTSKNKIASSPSLQEYSNTNDSKNSITSFQYFNTTYSSYTTIKSKNPTHFTSFLISTKEIPIEPNKNTTRLTLNSSTNLPFLTNKNITQVVSTRDRKYKSEELVTEIGLAKIPYKKILAESIIKDINYTYNIKLGINYKDQDFNCLNCTNILNKNDCESYSIFDFYGLIDTFCCQCNFNKKKIGEEETTSTSDSSIKVSKEENGKLKKITIILVIILLSILVLIILVYGTIWIYGLFTNDSDIDDSESDSKKSIQSKKEILSNIKNQENQDEKKTKTEHDDDNDNDDYDDKSTINSNDSIDFDNQVNSKRYTNLKNVNKNNNNSRTNEIISKKTSTSPQNKKARHMISNDSLLDTKTVECDQFNNKPDSKLDYSVDYKIKNEKEISIFDRRNHLNSDRNKKDFHHNCKKNLTVSSLSSLDSISKKNAIKTKIRGFVFK</sequence>
<name>A0A813VT89_9BILA</name>
<evidence type="ECO:0000313" key="3">
    <source>
        <dbReference type="EMBL" id="CAF0842229.1"/>
    </source>
</evidence>
<feature type="transmembrane region" description="Helical" evidence="2">
    <location>
        <begin position="301"/>
        <end position="329"/>
    </location>
</feature>
<dbReference type="Proteomes" id="UP000663879">
    <property type="component" value="Unassembled WGS sequence"/>
</dbReference>
<protein>
    <submittedName>
        <fullName evidence="3">Uncharacterized protein</fullName>
    </submittedName>
</protein>
<feature type="region of interest" description="Disordered" evidence="1">
    <location>
        <begin position="335"/>
        <end position="435"/>
    </location>
</feature>
<feature type="compositionally biased region" description="Polar residues" evidence="1">
    <location>
        <begin position="416"/>
        <end position="432"/>
    </location>
</feature>
<accession>A0A813VT89</accession>
<evidence type="ECO:0000313" key="4">
    <source>
        <dbReference type="Proteomes" id="UP000663879"/>
    </source>
</evidence>
<comment type="caution">
    <text evidence="3">The sequence shown here is derived from an EMBL/GenBank/DDBJ whole genome shotgun (WGS) entry which is preliminary data.</text>
</comment>
<evidence type="ECO:0000256" key="2">
    <source>
        <dbReference type="SAM" id="Phobius"/>
    </source>
</evidence>
<feature type="compositionally biased region" description="Basic and acidic residues" evidence="1">
    <location>
        <begin position="340"/>
        <end position="352"/>
    </location>
</feature>
<reference evidence="3" key="1">
    <citation type="submission" date="2021-02" db="EMBL/GenBank/DDBJ databases">
        <authorList>
            <person name="Nowell W R."/>
        </authorList>
    </citation>
    <scope>NUCLEOTIDE SEQUENCE</scope>
    <source>
        <strain evidence="3">Ploen Becks lab</strain>
    </source>
</reference>
<dbReference type="EMBL" id="CAJNOC010001179">
    <property type="protein sequence ID" value="CAF0842229.1"/>
    <property type="molecule type" value="Genomic_DNA"/>
</dbReference>
<feature type="compositionally biased region" description="Low complexity" evidence="1">
    <location>
        <begin position="405"/>
        <end position="415"/>
    </location>
</feature>
<evidence type="ECO:0000256" key="1">
    <source>
        <dbReference type="SAM" id="MobiDB-lite"/>
    </source>
</evidence>
<dbReference type="AlphaFoldDB" id="A0A813VT89"/>
<proteinExistence type="predicted"/>
<feature type="compositionally biased region" description="Acidic residues" evidence="1">
    <location>
        <begin position="372"/>
        <end position="381"/>
    </location>
</feature>
<keyword evidence="2" id="KW-0812">Transmembrane</keyword>
<gene>
    <name evidence="3" type="ORF">OXX778_LOCUS8516</name>
</gene>
<organism evidence="3 4">
    <name type="scientific">Brachionus calyciflorus</name>
    <dbReference type="NCBI Taxonomy" id="104777"/>
    <lineage>
        <taxon>Eukaryota</taxon>
        <taxon>Metazoa</taxon>
        <taxon>Spiralia</taxon>
        <taxon>Gnathifera</taxon>
        <taxon>Rotifera</taxon>
        <taxon>Eurotatoria</taxon>
        <taxon>Monogononta</taxon>
        <taxon>Pseudotrocha</taxon>
        <taxon>Ploima</taxon>
        <taxon>Brachionidae</taxon>
        <taxon>Brachionus</taxon>
    </lineage>
</organism>
<feature type="compositionally biased region" description="Polar residues" evidence="1">
    <location>
        <begin position="385"/>
        <end position="403"/>
    </location>
</feature>
<keyword evidence="4" id="KW-1185">Reference proteome</keyword>